<comment type="caution">
    <text evidence="5">The sequence shown here is derived from an EMBL/GenBank/DDBJ whole genome shotgun (WGS) entry which is preliminary data.</text>
</comment>
<dbReference type="InterPro" id="IPR031053">
    <property type="entry name" value="ALC1"/>
</dbReference>
<dbReference type="PANTHER" id="PTHR47157">
    <property type="entry name" value="CHROMODOMAIN-HELICASE-DNA-BINDING PROTEIN 1-LIKE"/>
    <property type="match status" value="1"/>
</dbReference>
<dbReference type="PROSITE" id="PS51154">
    <property type="entry name" value="MACRO"/>
    <property type="match status" value="1"/>
</dbReference>
<name>A0A6I4YGR6_9DEIO</name>
<gene>
    <name evidence="5" type="ORF">GLX28_08385</name>
</gene>
<evidence type="ECO:0000313" key="6">
    <source>
        <dbReference type="Proteomes" id="UP000430519"/>
    </source>
</evidence>
<dbReference type="InterPro" id="IPR002589">
    <property type="entry name" value="Macro_dom"/>
</dbReference>
<dbReference type="Gene3D" id="3.40.220.10">
    <property type="entry name" value="Leucine Aminopeptidase, subunit E, domain 1"/>
    <property type="match status" value="1"/>
</dbReference>
<dbReference type="AlphaFoldDB" id="A0A6I4YGR6"/>
<keyword evidence="2" id="KW-0547">Nucleotide-binding</keyword>
<evidence type="ECO:0000256" key="1">
    <source>
        <dbReference type="ARBA" id="ARBA00007025"/>
    </source>
</evidence>
<keyword evidence="3" id="KW-0067">ATP-binding</keyword>
<dbReference type="Proteomes" id="UP000430519">
    <property type="component" value="Unassembled WGS sequence"/>
</dbReference>
<evidence type="ECO:0000259" key="4">
    <source>
        <dbReference type="PROSITE" id="PS51154"/>
    </source>
</evidence>
<sequence length="174" mass="18914">MHRRERLPGLPVIQYVPGDATDPQGDGPKLLVHVCNDIGAWGRGFVLALSKRHQEPERAFKAWAAGETDQPYALGEVQFVPVRVDLTVANLIGQHDIARKTRPTAAPPVRYEAIRAGLSRVRAEAQRTQASVHMPRIGAGVAGGDWAVIEPIIEQELAAHGVSVTVYDLPPENP</sequence>
<evidence type="ECO:0000313" key="5">
    <source>
        <dbReference type="EMBL" id="MXV19650.1"/>
    </source>
</evidence>
<dbReference type="SMART" id="SM00506">
    <property type="entry name" value="A1pp"/>
    <property type="match status" value="1"/>
</dbReference>
<protein>
    <submittedName>
        <fullName evidence="5">Appr-1-p processing protein</fullName>
    </submittedName>
</protein>
<keyword evidence="6" id="KW-1185">Reference proteome</keyword>
<organism evidence="5 6">
    <name type="scientific">Deinococcus xianganensis</name>
    <dbReference type="NCBI Taxonomy" id="1507289"/>
    <lineage>
        <taxon>Bacteria</taxon>
        <taxon>Thermotogati</taxon>
        <taxon>Deinococcota</taxon>
        <taxon>Deinococci</taxon>
        <taxon>Deinococcales</taxon>
        <taxon>Deinococcaceae</taxon>
        <taxon>Deinococcus</taxon>
    </lineage>
</organism>
<dbReference type="InterPro" id="IPR043472">
    <property type="entry name" value="Macro_dom-like"/>
</dbReference>
<evidence type="ECO:0000256" key="2">
    <source>
        <dbReference type="ARBA" id="ARBA00022741"/>
    </source>
</evidence>
<dbReference type="SUPFAM" id="SSF52949">
    <property type="entry name" value="Macro domain-like"/>
    <property type="match status" value="1"/>
</dbReference>
<comment type="similarity">
    <text evidence="1">Belongs to the SNF2/RAD54 helicase family.</text>
</comment>
<dbReference type="GO" id="GO:0005524">
    <property type="term" value="F:ATP binding"/>
    <property type="evidence" value="ECO:0007669"/>
    <property type="project" value="UniProtKB-KW"/>
</dbReference>
<dbReference type="PANTHER" id="PTHR47157:SF1">
    <property type="entry name" value="CHROMODOMAIN-HELICASE-DNA-BINDING PROTEIN 1-LIKE"/>
    <property type="match status" value="1"/>
</dbReference>
<feature type="domain" description="Macro" evidence="4">
    <location>
        <begin position="1"/>
        <end position="174"/>
    </location>
</feature>
<dbReference type="EMBL" id="WVHK01000023">
    <property type="protein sequence ID" value="MXV19650.1"/>
    <property type="molecule type" value="Genomic_DNA"/>
</dbReference>
<reference evidence="5 6" key="1">
    <citation type="submission" date="2019-11" db="EMBL/GenBank/DDBJ databases">
        <title>Genome sequence of Deinococcus xianganensis Y35, AI-2 producing algicidal bacterium, isolated from lake water.</title>
        <authorList>
            <person name="Li Y."/>
        </authorList>
    </citation>
    <scope>NUCLEOTIDE SEQUENCE [LARGE SCALE GENOMIC DNA]</scope>
    <source>
        <strain evidence="5 6">Y35</strain>
    </source>
</reference>
<dbReference type="GO" id="GO:0006338">
    <property type="term" value="P:chromatin remodeling"/>
    <property type="evidence" value="ECO:0007669"/>
    <property type="project" value="InterPro"/>
</dbReference>
<accession>A0A6I4YGR6</accession>
<evidence type="ECO:0000256" key="3">
    <source>
        <dbReference type="ARBA" id="ARBA00022840"/>
    </source>
</evidence>
<dbReference type="GO" id="GO:0006281">
    <property type="term" value="P:DNA repair"/>
    <property type="evidence" value="ECO:0007669"/>
    <property type="project" value="InterPro"/>
</dbReference>
<dbReference type="GO" id="GO:0003678">
    <property type="term" value="F:DNA helicase activity"/>
    <property type="evidence" value="ECO:0007669"/>
    <property type="project" value="InterPro"/>
</dbReference>
<proteinExistence type="inferred from homology"/>